<organism evidence="2 3">
    <name type="scientific">Rhodovibrio sodomensis</name>
    <dbReference type="NCBI Taxonomy" id="1088"/>
    <lineage>
        <taxon>Bacteria</taxon>
        <taxon>Pseudomonadati</taxon>
        <taxon>Pseudomonadota</taxon>
        <taxon>Alphaproteobacteria</taxon>
        <taxon>Rhodospirillales</taxon>
        <taxon>Rhodovibrionaceae</taxon>
        <taxon>Rhodovibrio</taxon>
    </lineage>
</organism>
<evidence type="ECO:0000313" key="3">
    <source>
        <dbReference type="Proteomes" id="UP001296873"/>
    </source>
</evidence>
<gene>
    <name evidence="2" type="ORF">CKO28_20050</name>
</gene>
<keyword evidence="3" id="KW-1185">Reference proteome</keyword>
<accession>A0ABS1DIL0</accession>
<name>A0ABS1DIL0_9PROT</name>
<dbReference type="Proteomes" id="UP001296873">
    <property type="component" value="Unassembled WGS sequence"/>
</dbReference>
<feature type="non-terminal residue" evidence="2">
    <location>
        <position position="95"/>
    </location>
</feature>
<evidence type="ECO:0000256" key="1">
    <source>
        <dbReference type="SAM" id="SignalP"/>
    </source>
</evidence>
<feature type="signal peptide" evidence="1">
    <location>
        <begin position="1"/>
        <end position="26"/>
    </location>
</feature>
<dbReference type="EMBL" id="NRRL01000088">
    <property type="protein sequence ID" value="MBK1670320.1"/>
    <property type="molecule type" value="Genomic_DNA"/>
</dbReference>
<feature type="chain" id="PRO_5045638485" evidence="1">
    <location>
        <begin position="27"/>
        <end position="95"/>
    </location>
</feature>
<comment type="caution">
    <text evidence="2">The sequence shown here is derived from an EMBL/GenBank/DDBJ whole genome shotgun (WGS) entry which is preliminary data.</text>
</comment>
<evidence type="ECO:0000313" key="2">
    <source>
        <dbReference type="EMBL" id="MBK1670320.1"/>
    </source>
</evidence>
<sequence>MQFRTFALGAAGAAAVALAQPIQAEAAPETFEIDPTHTQIAFLIDHLGYSKMLCVDAPADASDFSSGPVLACGQVQSCVRPHDAAVTRRGPVWRY</sequence>
<protein>
    <submittedName>
        <fullName evidence="2">Uncharacterized protein</fullName>
    </submittedName>
</protein>
<keyword evidence="1" id="KW-0732">Signal</keyword>
<proteinExistence type="predicted"/>
<reference evidence="2 3" key="1">
    <citation type="journal article" date="2020" name="Microorganisms">
        <title>Osmotic Adaptation and Compatible Solute Biosynthesis of Phototrophic Bacteria as Revealed from Genome Analyses.</title>
        <authorList>
            <person name="Imhoff J.F."/>
            <person name="Rahn T."/>
            <person name="Kunzel S."/>
            <person name="Keller A."/>
            <person name="Neulinger S.C."/>
        </authorList>
    </citation>
    <scope>NUCLEOTIDE SEQUENCE [LARGE SCALE GENOMIC DNA]</scope>
    <source>
        <strain evidence="2 3">DSM 9895</strain>
    </source>
</reference>